<feature type="chain" id="PRO_5044992634" description="Epidermal patterning factor-like protein" evidence="7">
    <location>
        <begin position="27"/>
        <end position="126"/>
    </location>
</feature>
<dbReference type="AlphaFoldDB" id="A0A8B8MXG2"/>
<keyword evidence="5 7" id="KW-0732">Signal</keyword>
<proteinExistence type="inferred from homology"/>
<protein>
    <recommendedName>
        <fullName evidence="7">Epidermal patterning factor-like protein</fullName>
    </recommendedName>
</protein>
<dbReference type="GeneID" id="115728634"/>
<comment type="similarity">
    <text evidence="2 7">Belongs to the plant cysteine rich small secretory peptide family. Epidermal patterning factor subfamily.</text>
</comment>
<evidence type="ECO:0000256" key="5">
    <source>
        <dbReference type="ARBA" id="ARBA00022729"/>
    </source>
</evidence>
<accession>A0A8B8MXG2</accession>
<evidence type="ECO:0000313" key="8">
    <source>
        <dbReference type="Proteomes" id="UP000827889"/>
    </source>
</evidence>
<evidence type="ECO:0000256" key="7">
    <source>
        <dbReference type="RuleBase" id="RU367102"/>
    </source>
</evidence>
<keyword evidence="6" id="KW-1015">Disulfide bond</keyword>
<evidence type="ECO:0000256" key="4">
    <source>
        <dbReference type="ARBA" id="ARBA00022525"/>
    </source>
</evidence>
<evidence type="ECO:0000256" key="6">
    <source>
        <dbReference type="ARBA" id="ARBA00023157"/>
    </source>
</evidence>
<gene>
    <name evidence="9" type="primary">LOC115728634</name>
</gene>
<dbReference type="InterPro" id="IPR039455">
    <property type="entry name" value="EPFL"/>
</dbReference>
<dbReference type="Pfam" id="PF17181">
    <property type="entry name" value="EPF"/>
    <property type="match status" value="1"/>
</dbReference>
<comment type="subcellular location">
    <subcellularLocation>
        <location evidence="1 7">Secreted</location>
    </subcellularLocation>
</comment>
<name>A0A8B8MXG2_9MYRT</name>
<evidence type="ECO:0000256" key="3">
    <source>
        <dbReference type="ARBA" id="ARBA00022473"/>
    </source>
</evidence>
<dbReference type="GO" id="GO:0005576">
    <property type="term" value="C:extracellular region"/>
    <property type="evidence" value="ECO:0007669"/>
    <property type="project" value="UniProtKB-SubCell"/>
</dbReference>
<sequence>MKGSALVAASLLILLLLVVPHSTVSARHISRPSSNHGHRHSTRPKAKVEHVANPNFYWERRLSMRPGRADTVRIAGSSLPDCSHACGSCSPCRLVMVSFVCASVQEAETCPMAYKCMCNKKSYPVP</sequence>
<dbReference type="KEGG" id="rarg:115728634"/>
<keyword evidence="3 7" id="KW-0217">Developmental protein</keyword>
<comment type="function">
    <text evidence="7">Controls stomatal patterning.</text>
</comment>
<dbReference type="Proteomes" id="UP000827889">
    <property type="component" value="Chromosome 7"/>
</dbReference>
<dbReference type="PANTHER" id="PTHR33109:SF41">
    <property type="entry name" value="PROTEIN EPIDERMAL PATTERNING FACTOR 1"/>
    <property type="match status" value="1"/>
</dbReference>
<evidence type="ECO:0000256" key="2">
    <source>
        <dbReference type="ARBA" id="ARBA00008127"/>
    </source>
</evidence>
<dbReference type="GO" id="GO:0010052">
    <property type="term" value="P:guard cell differentiation"/>
    <property type="evidence" value="ECO:0007669"/>
    <property type="project" value="UniProtKB-UniRule"/>
</dbReference>
<feature type="signal peptide" evidence="7">
    <location>
        <begin position="1"/>
        <end position="26"/>
    </location>
</feature>
<evidence type="ECO:0000256" key="1">
    <source>
        <dbReference type="ARBA" id="ARBA00004613"/>
    </source>
</evidence>
<reference evidence="9" key="1">
    <citation type="submission" date="2025-08" db="UniProtKB">
        <authorList>
            <consortium name="RefSeq"/>
        </authorList>
    </citation>
    <scope>IDENTIFICATION</scope>
    <source>
        <tissue evidence="9">Leaf</tissue>
    </source>
</reference>
<evidence type="ECO:0000313" key="9">
    <source>
        <dbReference type="RefSeq" id="XP_030514821.2"/>
    </source>
</evidence>
<keyword evidence="8" id="KW-1185">Reference proteome</keyword>
<organism evidence="8 9">
    <name type="scientific">Rhodamnia argentea</name>
    <dbReference type="NCBI Taxonomy" id="178133"/>
    <lineage>
        <taxon>Eukaryota</taxon>
        <taxon>Viridiplantae</taxon>
        <taxon>Streptophyta</taxon>
        <taxon>Embryophyta</taxon>
        <taxon>Tracheophyta</taxon>
        <taxon>Spermatophyta</taxon>
        <taxon>Magnoliopsida</taxon>
        <taxon>eudicotyledons</taxon>
        <taxon>Gunneridae</taxon>
        <taxon>Pentapetalae</taxon>
        <taxon>rosids</taxon>
        <taxon>malvids</taxon>
        <taxon>Myrtales</taxon>
        <taxon>Myrtaceae</taxon>
        <taxon>Myrtoideae</taxon>
        <taxon>Myrteae</taxon>
        <taxon>Australasian group</taxon>
        <taxon>Rhodamnia</taxon>
    </lineage>
</organism>
<keyword evidence="4 7" id="KW-0964">Secreted</keyword>
<dbReference type="PANTHER" id="PTHR33109">
    <property type="entry name" value="EPIDERMAL PATTERNING FACTOR-LIKE PROTEIN 4"/>
    <property type="match status" value="1"/>
</dbReference>
<dbReference type="RefSeq" id="XP_030514821.2">
    <property type="nucleotide sequence ID" value="XM_030658961.2"/>
</dbReference>